<organism evidence="1 2">
    <name type="scientific">Hyphomicrobium denitrificans (strain ATCC 51888 / DSM 1869 / NCIMB 11706 / TK 0415)</name>
    <dbReference type="NCBI Taxonomy" id="582899"/>
    <lineage>
        <taxon>Bacteria</taxon>
        <taxon>Pseudomonadati</taxon>
        <taxon>Pseudomonadota</taxon>
        <taxon>Alphaproteobacteria</taxon>
        <taxon>Hyphomicrobiales</taxon>
        <taxon>Hyphomicrobiaceae</taxon>
        <taxon>Hyphomicrobium</taxon>
    </lineage>
</organism>
<proteinExistence type="predicted"/>
<dbReference type="Proteomes" id="UP000002033">
    <property type="component" value="Chromosome"/>
</dbReference>
<name>D8JVC7_HYPDA</name>
<dbReference type="AlphaFoldDB" id="D8JVC7"/>
<accession>D8JVC7</accession>
<dbReference type="KEGG" id="hdn:Hden_2986"/>
<keyword evidence="2" id="KW-1185">Reference proteome</keyword>
<sequence>MAQGLEFSEKRAFIVDRCNEVGDRDPNGRKIGLAFHDIQYGKRVAVLTAENASALIADLQIALVAFDAPSDDRRQVTTMLVNVAMQLTQDKSKVVAAVMKGSFGTSNPALVSEVFEDLTRLKNRPPRGE</sequence>
<protein>
    <submittedName>
        <fullName evidence="1">Uncharacterized protein</fullName>
    </submittedName>
</protein>
<evidence type="ECO:0000313" key="2">
    <source>
        <dbReference type="Proteomes" id="UP000002033"/>
    </source>
</evidence>
<dbReference type="STRING" id="582899.Hden_2986"/>
<reference evidence="2" key="1">
    <citation type="journal article" date="2011" name="J. Bacteriol.">
        <title>Genome sequences of eight morphologically diverse alphaproteobacteria.</title>
        <authorList>
            <consortium name="US DOE Joint Genome Institute"/>
            <person name="Brown P.J."/>
            <person name="Kysela D.T."/>
            <person name="Buechlein A."/>
            <person name="Hemmerich C."/>
            <person name="Brun Y.V."/>
        </authorList>
    </citation>
    <scope>NUCLEOTIDE SEQUENCE [LARGE SCALE GENOMIC DNA]</scope>
    <source>
        <strain evidence="2">ATCC 51888 / DSM 1869 / NCIB 11706 / TK 0415</strain>
    </source>
</reference>
<dbReference type="RefSeq" id="WP_013216940.1">
    <property type="nucleotide sequence ID" value="NC_014313.1"/>
</dbReference>
<dbReference type="EMBL" id="CP002083">
    <property type="protein sequence ID" value="ADJ24781.1"/>
    <property type="molecule type" value="Genomic_DNA"/>
</dbReference>
<dbReference type="HOGENOM" id="CLU_1945842_0_0_5"/>
<evidence type="ECO:0000313" key="1">
    <source>
        <dbReference type="EMBL" id="ADJ24781.1"/>
    </source>
</evidence>
<gene>
    <name evidence="1" type="ordered locus">Hden_2986</name>
</gene>